<feature type="signal peptide" evidence="2">
    <location>
        <begin position="1"/>
        <end position="30"/>
    </location>
</feature>
<proteinExistence type="predicted"/>
<dbReference type="InterPro" id="IPR029058">
    <property type="entry name" value="AB_hydrolase_fold"/>
</dbReference>
<feature type="domain" description="Acetyl xylan esterase" evidence="3">
    <location>
        <begin position="70"/>
        <end position="268"/>
    </location>
</feature>
<dbReference type="Proteomes" id="UP000317171">
    <property type="component" value="Chromosome"/>
</dbReference>
<accession>A0A517RNI7</accession>
<protein>
    <submittedName>
        <fullName evidence="4">Acetyl esterase Axe7A</fullName>
        <ecNumber evidence="4">3.1.1.-</ecNumber>
    </submittedName>
</protein>
<evidence type="ECO:0000256" key="1">
    <source>
        <dbReference type="SAM" id="MobiDB-lite"/>
    </source>
</evidence>
<dbReference type="EC" id="3.1.1.-" evidence="4"/>
<feature type="region of interest" description="Disordered" evidence="1">
    <location>
        <begin position="140"/>
        <end position="163"/>
    </location>
</feature>
<dbReference type="Gene3D" id="3.40.50.1820">
    <property type="entry name" value="alpha/beta hydrolase"/>
    <property type="match status" value="1"/>
</dbReference>
<keyword evidence="2" id="KW-0732">Signal</keyword>
<evidence type="ECO:0000259" key="3">
    <source>
        <dbReference type="Pfam" id="PF05448"/>
    </source>
</evidence>
<dbReference type="GO" id="GO:0016787">
    <property type="term" value="F:hydrolase activity"/>
    <property type="evidence" value="ECO:0007669"/>
    <property type="project" value="UniProtKB-KW"/>
</dbReference>
<dbReference type="PANTHER" id="PTHR22946">
    <property type="entry name" value="DIENELACTONE HYDROLASE DOMAIN-CONTAINING PROTEIN-RELATED"/>
    <property type="match status" value="1"/>
</dbReference>
<keyword evidence="4" id="KW-0378">Hydrolase</keyword>
<dbReference type="InterPro" id="IPR008391">
    <property type="entry name" value="AXE1_dom"/>
</dbReference>
<dbReference type="AlphaFoldDB" id="A0A517RNI7"/>
<dbReference type="Pfam" id="PF05448">
    <property type="entry name" value="AXE1"/>
    <property type="match status" value="1"/>
</dbReference>
<organism evidence="4 5">
    <name type="scientific">Gimesia alba</name>
    <dbReference type="NCBI Taxonomy" id="2527973"/>
    <lineage>
        <taxon>Bacteria</taxon>
        <taxon>Pseudomonadati</taxon>
        <taxon>Planctomycetota</taxon>
        <taxon>Planctomycetia</taxon>
        <taxon>Planctomycetales</taxon>
        <taxon>Planctomycetaceae</taxon>
        <taxon>Gimesia</taxon>
    </lineage>
</organism>
<dbReference type="KEGG" id="gaz:Pan241w_55120"/>
<dbReference type="InterPro" id="IPR050261">
    <property type="entry name" value="FrsA_esterase"/>
</dbReference>
<sequence length="427" mass="47719" precursor="true">MVTFMNLFRRSRTLLFLFTISLLASGNLHAVDLIKPDPRLPETTPWDLEVLSQAPQFEWVDEKSPVRSLVYQGLNYHGKPTKVFAYYASPQTLGLKESQPGPYPGIVLIHGGGGTAFKEWAELWAKKGYAAIAMDLAGSRPAEDKNPHKKENRTRLPAGGPNQSHVEKFEAVKDDQSEHWCYHAPANAILAHSLIRSFPEVIKDKTAVTGISWGGYLTCIVAGLDNRFKAAVPVYGCGFLDNHSVFEKSITRLPPEDAKRWMQLYDPGHYLRAVQMPIFFVNGTNDFAYWLSAYQRSYEAVGESTPRNIRIEVKMRHSHPAGWAPVEIERFISEKLKNETPLPVVKKPEIKGKEVIAELAQPVKIKTAVLQYTTDEGPNPERKWHSIPLEVNGTKISGAAPPEGTKIWFINVTDETGAMTSSPLTSN</sequence>
<gene>
    <name evidence="4" type="primary">axe7A_2</name>
    <name evidence="4" type="ORF">Pan241w_55120</name>
</gene>
<feature type="chain" id="PRO_5021754848" evidence="2">
    <location>
        <begin position="31"/>
        <end position="427"/>
    </location>
</feature>
<evidence type="ECO:0000313" key="5">
    <source>
        <dbReference type="Proteomes" id="UP000317171"/>
    </source>
</evidence>
<name>A0A517RNI7_9PLAN</name>
<evidence type="ECO:0000313" key="4">
    <source>
        <dbReference type="EMBL" id="QDT45392.1"/>
    </source>
</evidence>
<reference evidence="4 5" key="1">
    <citation type="submission" date="2019-02" db="EMBL/GenBank/DDBJ databases">
        <title>Deep-cultivation of Planctomycetes and their phenomic and genomic characterization uncovers novel biology.</title>
        <authorList>
            <person name="Wiegand S."/>
            <person name="Jogler M."/>
            <person name="Boedeker C."/>
            <person name="Pinto D."/>
            <person name="Vollmers J."/>
            <person name="Rivas-Marin E."/>
            <person name="Kohn T."/>
            <person name="Peeters S.H."/>
            <person name="Heuer A."/>
            <person name="Rast P."/>
            <person name="Oberbeckmann S."/>
            <person name="Bunk B."/>
            <person name="Jeske O."/>
            <person name="Meyerdierks A."/>
            <person name="Storesund J.E."/>
            <person name="Kallscheuer N."/>
            <person name="Luecker S."/>
            <person name="Lage O.M."/>
            <person name="Pohl T."/>
            <person name="Merkel B.J."/>
            <person name="Hornburger P."/>
            <person name="Mueller R.-W."/>
            <person name="Bruemmer F."/>
            <person name="Labrenz M."/>
            <person name="Spormann A.M."/>
            <person name="Op den Camp H."/>
            <person name="Overmann J."/>
            <person name="Amann R."/>
            <person name="Jetten M.S.M."/>
            <person name="Mascher T."/>
            <person name="Medema M.H."/>
            <person name="Devos D.P."/>
            <person name="Kaster A.-K."/>
            <person name="Ovreas L."/>
            <person name="Rohde M."/>
            <person name="Galperin M.Y."/>
            <person name="Jogler C."/>
        </authorList>
    </citation>
    <scope>NUCLEOTIDE SEQUENCE [LARGE SCALE GENOMIC DNA]</scope>
    <source>
        <strain evidence="4 5">Pan241w</strain>
    </source>
</reference>
<dbReference type="SUPFAM" id="SSF53474">
    <property type="entry name" value="alpha/beta-Hydrolases"/>
    <property type="match status" value="1"/>
</dbReference>
<keyword evidence="5" id="KW-1185">Reference proteome</keyword>
<evidence type="ECO:0000256" key="2">
    <source>
        <dbReference type="SAM" id="SignalP"/>
    </source>
</evidence>
<dbReference type="EMBL" id="CP036269">
    <property type="protein sequence ID" value="QDT45392.1"/>
    <property type="molecule type" value="Genomic_DNA"/>
</dbReference>